<organism evidence="2 3">
    <name type="scientific">Natrinema salaciae</name>
    <dbReference type="NCBI Taxonomy" id="1186196"/>
    <lineage>
        <taxon>Archaea</taxon>
        <taxon>Methanobacteriati</taxon>
        <taxon>Methanobacteriota</taxon>
        <taxon>Stenosarchaea group</taxon>
        <taxon>Halobacteria</taxon>
        <taxon>Halobacteriales</taxon>
        <taxon>Natrialbaceae</taxon>
        <taxon>Natrinema</taxon>
    </lineage>
</organism>
<evidence type="ECO:0000313" key="2">
    <source>
        <dbReference type="EMBL" id="SEQ97015.1"/>
    </source>
</evidence>
<feature type="transmembrane region" description="Helical" evidence="1">
    <location>
        <begin position="133"/>
        <end position="150"/>
    </location>
</feature>
<dbReference type="EMBL" id="FOFD01000003">
    <property type="protein sequence ID" value="SEQ97015.1"/>
    <property type="molecule type" value="Genomic_DNA"/>
</dbReference>
<dbReference type="Pfam" id="PF20108">
    <property type="entry name" value="DUF6498"/>
    <property type="match status" value="1"/>
</dbReference>
<keyword evidence="1" id="KW-0812">Transmembrane</keyword>
<accession>A0A1H9KDP0</accession>
<feature type="transmembrane region" description="Helical" evidence="1">
    <location>
        <begin position="12"/>
        <end position="36"/>
    </location>
</feature>
<keyword evidence="3" id="KW-1185">Reference proteome</keyword>
<feature type="transmembrane region" description="Helical" evidence="1">
    <location>
        <begin position="279"/>
        <end position="307"/>
    </location>
</feature>
<feature type="transmembrane region" description="Helical" evidence="1">
    <location>
        <begin position="200"/>
        <end position="220"/>
    </location>
</feature>
<dbReference type="InterPro" id="IPR045466">
    <property type="entry name" value="DUF6498"/>
</dbReference>
<sequence length="434" mass="47914">MTSEEKTVFFAFPLRVVCAVMIANLLPLIGLAGFQWGLTELLVVYWAEAVIGTVVGMIQTFPTRLVDVPLPHPRSEPLLKVRHGALSVGPLTGYVRNASVIGAQSMFLFVFFSSALALFVPASPLYYSSHETIETVVIVAGVLAGTHLLTAKVYFDEQRYERAPAKQAFQSWFRTGAGVTGLVVLLWLRDGSGAGSVLAAWPVGLSYILIVGKIAMTLFFRCRDRDRFELPEYDVSPFEDQSGGGDPFRTAGVTAVTLPRVERPATQPRATARPSIWRILGLSPILGLFMSRTGDAIVFLLFAIFTIVADVPLVLTLIVLTIALVFAVVPVLVFTLPRHATLTYEFYGDQLVCYDHWLEEPVWQLASEDIRAVSHERGIDAWIGGYGTVVIETDDGPPARLSYLRDYDKVTDRLERVIETESGQYSGENWPDSH</sequence>
<evidence type="ECO:0000256" key="1">
    <source>
        <dbReference type="SAM" id="Phobius"/>
    </source>
</evidence>
<dbReference type="RefSeq" id="WP_139210890.1">
    <property type="nucleotide sequence ID" value="NZ_FOFD01000003.1"/>
</dbReference>
<protein>
    <submittedName>
        <fullName evidence="2">Uncharacterized protein</fullName>
    </submittedName>
</protein>
<dbReference type="AlphaFoldDB" id="A0A1H9KDP0"/>
<dbReference type="Proteomes" id="UP000199114">
    <property type="component" value="Unassembled WGS sequence"/>
</dbReference>
<feature type="transmembrane region" description="Helical" evidence="1">
    <location>
        <begin position="171"/>
        <end position="188"/>
    </location>
</feature>
<keyword evidence="1" id="KW-0472">Membrane</keyword>
<keyword evidence="1" id="KW-1133">Transmembrane helix</keyword>
<feature type="transmembrane region" description="Helical" evidence="1">
    <location>
        <begin position="313"/>
        <end position="336"/>
    </location>
</feature>
<feature type="transmembrane region" description="Helical" evidence="1">
    <location>
        <begin position="42"/>
        <end position="61"/>
    </location>
</feature>
<gene>
    <name evidence="2" type="ORF">SAMN04489841_2885</name>
</gene>
<dbReference type="OrthoDB" id="169315at2157"/>
<name>A0A1H9KDP0_9EURY</name>
<reference evidence="3" key="1">
    <citation type="submission" date="2016-10" db="EMBL/GenBank/DDBJ databases">
        <authorList>
            <person name="Varghese N."/>
            <person name="Submissions S."/>
        </authorList>
    </citation>
    <scope>NUCLEOTIDE SEQUENCE [LARGE SCALE GENOMIC DNA]</scope>
    <source>
        <strain evidence="3">DSM 25055</strain>
    </source>
</reference>
<feature type="transmembrane region" description="Helical" evidence="1">
    <location>
        <begin position="106"/>
        <end position="127"/>
    </location>
</feature>
<proteinExistence type="predicted"/>
<evidence type="ECO:0000313" key="3">
    <source>
        <dbReference type="Proteomes" id="UP000199114"/>
    </source>
</evidence>